<dbReference type="Gene3D" id="3.30.160.20">
    <property type="match status" value="1"/>
</dbReference>
<gene>
    <name evidence="10" type="ORF">C9374_002005</name>
</gene>
<dbReference type="FunFam" id="3.30.160.20:FF:000002">
    <property type="entry name" value="40S ribosomal protein S2"/>
    <property type="match status" value="1"/>
</dbReference>
<dbReference type="AlphaFoldDB" id="A0AA88GU63"/>
<evidence type="ECO:0000259" key="9">
    <source>
        <dbReference type="PROSITE" id="PS50881"/>
    </source>
</evidence>
<evidence type="ECO:0000256" key="6">
    <source>
        <dbReference type="PROSITE-ProRule" id="PRU00268"/>
    </source>
</evidence>
<dbReference type="Pfam" id="PF03719">
    <property type="entry name" value="Ribosomal_S5_C"/>
    <property type="match status" value="1"/>
</dbReference>
<feature type="domain" description="S5 DRBM" evidence="9">
    <location>
        <begin position="93"/>
        <end position="156"/>
    </location>
</feature>
<organism evidence="10 11">
    <name type="scientific">Naegleria lovaniensis</name>
    <name type="common">Amoeba</name>
    <dbReference type="NCBI Taxonomy" id="51637"/>
    <lineage>
        <taxon>Eukaryota</taxon>
        <taxon>Discoba</taxon>
        <taxon>Heterolobosea</taxon>
        <taxon>Tetramitia</taxon>
        <taxon>Eutetramitia</taxon>
        <taxon>Vahlkampfiidae</taxon>
        <taxon>Naegleria</taxon>
    </lineage>
</organism>
<evidence type="ECO:0000313" key="10">
    <source>
        <dbReference type="EMBL" id="KAG2386970.1"/>
    </source>
</evidence>
<dbReference type="InterPro" id="IPR013810">
    <property type="entry name" value="Ribosomal_uS5_N"/>
</dbReference>
<dbReference type="InterPro" id="IPR000851">
    <property type="entry name" value="Ribosomal_uS5"/>
</dbReference>
<evidence type="ECO:0000256" key="7">
    <source>
        <dbReference type="RuleBase" id="RU003823"/>
    </source>
</evidence>
<dbReference type="InterPro" id="IPR005711">
    <property type="entry name" value="Ribosomal_uS5_euk/arc"/>
</dbReference>
<evidence type="ECO:0000256" key="1">
    <source>
        <dbReference type="ARBA" id="ARBA00008945"/>
    </source>
</evidence>
<name>A0AA88GU63_NAELO</name>
<keyword evidence="2 6" id="KW-0689">Ribosomal protein</keyword>
<evidence type="ECO:0000256" key="8">
    <source>
        <dbReference type="SAM" id="MobiDB-lite"/>
    </source>
</evidence>
<dbReference type="SUPFAM" id="SSF54768">
    <property type="entry name" value="dsRNA-binding domain-like"/>
    <property type="match status" value="1"/>
</dbReference>
<dbReference type="Gene3D" id="3.30.230.10">
    <property type="match status" value="1"/>
</dbReference>
<proteinExistence type="inferred from homology"/>
<evidence type="ECO:0000256" key="5">
    <source>
        <dbReference type="ARBA" id="ARBA00035407"/>
    </source>
</evidence>
<evidence type="ECO:0000313" key="11">
    <source>
        <dbReference type="Proteomes" id="UP000816034"/>
    </source>
</evidence>
<dbReference type="FunFam" id="3.30.230.10:FF:000004">
    <property type="entry name" value="40S ribosomal protein S2"/>
    <property type="match status" value="1"/>
</dbReference>
<evidence type="ECO:0000256" key="2">
    <source>
        <dbReference type="ARBA" id="ARBA00022980"/>
    </source>
</evidence>
<keyword evidence="11" id="KW-1185">Reference proteome</keyword>
<comment type="caution">
    <text evidence="10">The sequence shown here is derived from an EMBL/GenBank/DDBJ whole genome shotgun (WGS) entry which is preliminary data.</text>
</comment>
<dbReference type="InterPro" id="IPR005324">
    <property type="entry name" value="Ribosomal_uS5_C"/>
</dbReference>
<dbReference type="NCBIfam" id="TIGR01020">
    <property type="entry name" value="uS5_euk_arch"/>
    <property type="match status" value="1"/>
</dbReference>
<reference evidence="10 11" key="1">
    <citation type="journal article" date="2018" name="BMC Genomics">
        <title>The genome of Naegleria lovaniensis, the basis for a comparative approach to unravel pathogenicity factors of the human pathogenic amoeba N. fowleri.</title>
        <authorList>
            <person name="Liechti N."/>
            <person name="Schurch N."/>
            <person name="Bruggmann R."/>
            <person name="Wittwer M."/>
        </authorList>
    </citation>
    <scope>NUCLEOTIDE SEQUENCE [LARGE SCALE GENOMIC DNA]</scope>
    <source>
        <strain evidence="10 11">ATCC 30569</strain>
    </source>
</reference>
<feature type="region of interest" description="Disordered" evidence="8">
    <location>
        <begin position="258"/>
        <end position="293"/>
    </location>
</feature>
<protein>
    <recommendedName>
        <fullName evidence="4">Small ribosomal subunit protein uS5</fullName>
    </recommendedName>
    <alternativeName>
        <fullName evidence="5">40S ribosomal protein S2</fullName>
    </alternativeName>
</protein>
<dbReference type="GeneID" id="68094461"/>
<feature type="compositionally biased region" description="Basic residues" evidence="8">
    <location>
        <begin position="30"/>
        <end position="40"/>
    </location>
</feature>
<dbReference type="GO" id="GO:0003723">
    <property type="term" value="F:RNA binding"/>
    <property type="evidence" value="ECO:0007669"/>
    <property type="project" value="InterPro"/>
</dbReference>
<dbReference type="InterPro" id="IPR020568">
    <property type="entry name" value="Ribosomal_Su5_D2-typ_SF"/>
</dbReference>
<dbReference type="SUPFAM" id="SSF54211">
    <property type="entry name" value="Ribosomal protein S5 domain 2-like"/>
    <property type="match status" value="1"/>
</dbReference>
<dbReference type="GO" id="GO:0006412">
    <property type="term" value="P:translation"/>
    <property type="evidence" value="ECO:0007669"/>
    <property type="project" value="InterPro"/>
</dbReference>
<keyword evidence="3 6" id="KW-0687">Ribonucleoprotein</keyword>
<evidence type="ECO:0000256" key="3">
    <source>
        <dbReference type="ARBA" id="ARBA00023274"/>
    </source>
</evidence>
<dbReference type="InterPro" id="IPR014721">
    <property type="entry name" value="Ribsml_uS5_D2-typ_fold_subgr"/>
</dbReference>
<dbReference type="Proteomes" id="UP000816034">
    <property type="component" value="Unassembled WGS sequence"/>
</dbReference>
<feature type="compositionally biased region" description="Polar residues" evidence="8">
    <location>
        <begin position="1"/>
        <end position="14"/>
    </location>
</feature>
<dbReference type="PROSITE" id="PS50881">
    <property type="entry name" value="S5_DSRBD"/>
    <property type="match status" value="1"/>
</dbReference>
<dbReference type="GO" id="GO:0022627">
    <property type="term" value="C:cytosolic small ribosomal subunit"/>
    <property type="evidence" value="ECO:0007669"/>
    <property type="project" value="TreeGrafter"/>
</dbReference>
<evidence type="ECO:0000256" key="4">
    <source>
        <dbReference type="ARBA" id="ARBA00035255"/>
    </source>
</evidence>
<dbReference type="PANTHER" id="PTHR13718">
    <property type="entry name" value="RIBOSOMAL S SUBUNIT"/>
    <property type="match status" value="1"/>
</dbReference>
<comment type="similarity">
    <text evidence="1 7">Belongs to the universal ribosomal protein uS5 family.</text>
</comment>
<dbReference type="GO" id="GO:0003735">
    <property type="term" value="F:structural constituent of ribosome"/>
    <property type="evidence" value="ECO:0007669"/>
    <property type="project" value="UniProtKB-UniRule"/>
</dbReference>
<dbReference type="EMBL" id="PYSW02000014">
    <property type="protein sequence ID" value="KAG2386970.1"/>
    <property type="molecule type" value="Genomic_DNA"/>
</dbReference>
<dbReference type="Pfam" id="PF00333">
    <property type="entry name" value="Ribosomal_S5"/>
    <property type="match status" value="1"/>
</dbReference>
<feature type="compositionally biased region" description="Basic and acidic residues" evidence="8">
    <location>
        <begin position="259"/>
        <end position="269"/>
    </location>
</feature>
<sequence length="293" mass="32469">MSEQTQTKPATTGNPEERRSRGTFGQKGGDRRRKGGRKGPRREGGEGKDSWVPTTKLGRLVREGRIKDIREIFVHSIPVKEHQIIDHFLGSKLSDEVMRISPVQKQTTAGQRTRFKAVVVIGDSQHHCGLGIKVASEVATAIRGAIILAKLSIVPTRKGYWGNKIGEPHTVPCKLTGKCGSVRVRLIPAPRGSGLVSSPVPKKLLSLGGYTDVFTSSSGHTKTLANFVSATFQAIKKTYHFKTPDLWSVNPTPISPFAEHSKFLSEKRTEKKYKKERGERGERGDRKERGDRR</sequence>
<accession>A0AA88GU63</accession>
<dbReference type="RefSeq" id="XP_044550962.1">
    <property type="nucleotide sequence ID" value="XM_044691376.1"/>
</dbReference>
<feature type="region of interest" description="Disordered" evidence="8">
    <location>
        <begin position="1"/>
        <end position="52"/>
    </location>
</feature>
<feature type="compositionally biased region" description="Basic and acidic residues" evidence="8">
    <location>
        <begin position="276"/>
        <end position="293"/>
    </location>
</feature>
<dbReference type="PANTHER" id="PTHR13718:SF4">
    <property type="entry name" value="40S RIBOSOMAL PROTEIN S2"/>
    <property type="match status" value="1"/>
</dbReference>